<dbReference type="InterPro" id="IPR051016">
    <property type="entry name" value="Diverse_Substrate_AcTransf"/>
</dbReference>
<dbReference type="Proteomes" id="UP000515163">
    <property type="component" value="Unplaced"/>
</dbReference>
<evidence type="ECO:0000313" key="5">
    <source>
        <dbReference type="Proteomes" id="UP000515163"/>
    </source>
</evidence>
<dbReference type="InterPro" id="IPR016181">
    <property type="entry name" value="Acyl_CoA_acyltransferase"/>
</dbReference>
<dbReference type="KEGG" id="aten:116304811"/>
<evidence type="ECO:0000256" key="3">
    <source>
        <dbReference type="ARBA" id="ARBA00023315"/>
    </source>
</evidence>
<dbReference type="CDD" id="cd04301">
    <property type="entry name" value="NAT_SF"/>
    <property type="match status" value="1"/>
</dbReference>
<evidence type="ECO:0000313" key="6">
    <source>
        <dbReference type="RefSeq" id="XP_031570457.1"/>
    </source>
</evidence>
<evidence type="ECO:0000259" key="4">
    <source>
        <dbReference type="PROSITE" id="PS51186"/>
    </source>
</evidence>
<keyword evidence="3" id="KW-0012">Acyltransferase</keyword>
<evidence type="ECO:0000256" key="1">
    <source>
        <dbReference type="ARBA" id="ARBA00008694"/>
    </source>
</evidence>
<dbReference type="OrthoDB" id="7305308at2759"/>
<protein>
    <submittedName>
        <fullName evidence="6">Diamine acetyltransferase 2-like</fullName>
    </submittedName>
</protein>
<dbReference type="AlphaFoldDB" id="A0A6P8IU62"/>
<dbReference type="Pfam" id="PF00583">
    <property type="entry name" value="Acetyltransf_1"/>
    <property type="match status" value="1"/>
</dbReference>
<dbReference type="RefSeq" id="XP_031570457.1">
    <property type="nucleotide sequence ID" value="XM_031714597.1"/>
</dbReference>
<organism evidence="5 6">
    <name type="scientific">Actinia tenebrosa</name>
    <name type="common">Australian red waratah sea anemone</name>
    <dbReference type="NCBI Taxonomy" id="6105"/>
    <lineage>
        <taxon>Eukaryota</taxon>
        <taxon>Metazoa</taxon>
        <taxon>Cnidaria</taxon>
        <taxon>Anthozoa</taxon>
        <taxon>Hexacorallia</taxon>
        <taxon>Actiniaria</taxon>
        <taxon>Actiniidae</taxon>
        <taxon>Actinia</taxon>
    </lineage>
</organism>
<dbReference type="FunFam" id="3.40.630.30:FF:000064">
    <property type="entry name" value="GNAT family acetyltransferase"/>
    <property type="match status" value="1"/>
</dbReference>
<keyword evidence="2" id="KW-0808">Transferase</keyword>
<keyword evidence="5" id="KW-1185">Reference proteome</keyword>
<accession>A0A6P8IU62</accession>
<dbReference type="Gene3D" id="3.40.630.30">
    <property type="match status" value="1"/>
</dbReference>
<proteinExistence type="inferred from homology"/>
<name>A0A6P8IU62_ACTTE</name>
<dbReference type="InterPro" id="IPR000182">
    <property type="entry name" value="GNAT_dom"/>
</dbReference>
<dbReference type="InParanoid" id="A0A6P8IU62"/>
<comment type="similarity">
    <text evidence="1">Belongs to the acetyltransferase family.</text>
</comment>
<reference evidence="6" key="1">
    <citation type="submission" date="2025-08" db="UniProtKB">
        <authorList>
            <consortium name="RefSeq"/>
        </authorList>
    </citation>
    <scope>IDENTIFICATION</scope>
    <source>
        <tissue evidence="6">Tentacle</tissue>
    </source>
</reference>
<dbReference type="PANTHER" id="PTHR10545:SF29">
    <property type="entry name" value="GH14572P-RELATED"/>
    <property type="match status" value="1"/>
</dbReference>
<dbReference type="GeneID" id="116304811"/>
<dbReference type="SUPFAM" id="SSF55729">
    <property type="entry name" value="Acyl-CoA N-acyltransferases (Nat)"/>
    <property type="match status" value="1"/>
</dbReference>
<gene>
    <name evidence="6" type="primary">LOC116304811</name>
</gene>
<sequence length="195" mass="22007">MESRRNFEVRPAVERDVPAIAKMIKGLAQYLGESDKLKTGEEELLRDGFGANQLFHCLVAEEIPIPHEDATVSIIDPARSSHRKTSTPRVKEILGIAIYFYTYSTWEGPMLYLEDLFVIPFARGQGIGTSIMKSLAKIAADKKCSRMQWMSPQGRPSVRFYEKFGAECLGDWCVFRLGKAEINELKSDAAEPEEE</sequence>
<dbReference type="GO" id="GO:0008080">
    <property type="term" value="F:N-acetyltransferase activity"/>
    <property type="evidence" value="ECO:0007669"/>
    <property type="project" value="UniProtKB-ARBA"/>
</dbReference>
<dbReference type="PANTHER" id="PTHR10545">
    <property type="entry name" value="DIAMINE N-ACETYLTRANSFERASE"/>
    <property type="match status" value="1"/>
</dbReference>
<evidence type="ECO:0000256" key="2">
    <source>
        <dbReference type="ARBA" id="ARBA00022679"/>
    </source>
</evidence>
<feature type="domain" description="N-acetyltransferase" evidence="4">
    <location>
        <begin position="43"/>
        <end position="189"/>
    </location>
</feature>
<dbReference type="PROSITE" id="PS51186">
    <property type="entry name" value="GNAT"/>
    <property type="match status" value="1"/>
</dbReference>